<evidence type="ECO:0000313" key="1">
    <source>
        <dbReference type="EMBL" id="OWJ99738.1"/>
    </source>
</evidence>
<protein>
    <submittedName>
        <fullName evidence="1">KIR3DL2</fullName>
    </submittedName>
</protein>
<gene>
    <name evidence="1" type="ORF">Celaphus_00009642</name>
</gene>
<accession>A0A212C142</accession>
<comment type="caution">
    <text evidence="1">The sequence shown here is derived from an EMBL/GenBank/DDBJ whole genome shotgun (WGS) entry which is preliminary data.</text>
</comment>
<dbReference type="AlphaFoldDB" id="A0A212C142"/>
<name>A0A212C142_CEREH</name>
<dbReference type="EMBL" id="MKHE01000034">
    <property type="protein sequence ID" value="OWJ99738.1"/>
    <property type="molecule type" value="Genomic_DNA"/>
</dbReference>
<sequence>MEHSRQCSLWVLGPQPTAGSTGATAPSLTLPTRDVAIMEGELQEDQTVSTEDLVAEDVIFAHLNHRSFYERLFTPAPLSPMHPSAESSIYEELVLFKFVFQLQMLRTIRKGIKCNFLPAKATPEVTETTPQLLSHYGEDGSHFSKLFHHRGLTKAERAPDEAPGSNQRLTKAQCGSWLDTEAAKDEPAGVDLALETTFAMTASLRVPVTLMIWNNSAPHPFPLDPSYVFLQGPWGGTKDISQSADRDEQGDAGIGAGGFQVCTSTHSLTLLGHWNGLRKGC</sequence>
<organism evidence="1 2">
    <name type="scientific">Cervus elaphus hippelaphus</name>
    <name type="common">European red deer</name>
    <dbReference type="NCBI Taxonomy" id="46360"/>
    <lineage>
        <taxon>Eukaryota</taxon>
        <taxon>Metazoa</taxon>
        <taxon>Chordata</taxon>
        <taxon>Craniata</taxon>
        <taxon>Vertebrata</taxon>
        <taxon>Euteleostomi</taxon>
        <taxon>Mammalia</taxon>
        <taxon>Eutheria</taxon>
        <taxon>Laurasiatheria</taxon>
        <taxon>Artiodactyla</taxon>
        <taxon>Ruminantia</taxon>
        <taxon>Pecora</taxon>
        <taxon>Cervidae</taxon>
        <taxon>Cervinae</taxon>
        <taxon>Cervus</taxon>
    </lineage>
</organism>
<reference evidence="1 2" key="1">
    <citation type="journal article" date="2018" name="Mol. Genet. Genomics">
        <title>The red deer Cervus elaphus genome CerEla1.0: sequencing, annotating, genes, and chromosomes.</title>
        <authorList>
            <person name="Bana N.A."/>
            <person name="Nyiri A."/>
            <person name="Nagy J."/>
            <person name="Frank K."/>
            <person name="Nagy T."/>
            <person name="Steger V."/>
            <person name="Schiller M."/>
            <person name="Lakatos P."/>
            <person name="Sugar L."/>
            <person name="Horn P."/>
            <person name="Barta E."/>
            <person name="Orosz L."/>
        </authorList>
    </citation>
    <scope>NUCLEOTIDE SEQUENCE [LARGE SCALE GENOMIC DNA]</scope>
    <source>
        <strain evidence="1">Hungarian</strain>
    </source>
</reference>
<evidence type="ECO:0000313" key="2">
    <source>
        <dbReference type="Proteomes" id="UP000242450"/>
    </source>
</evidence>
<keyword evidence="2" id="KW-1185">Reference proteome</keyword>
<proteinExistence type="predicted"/>
<dbReference type="Proteomes" id="UP000242450">
    <property type="component" value="Chromosome X"/>
</dbReference>